<dbReference type="HOGENOM" id="CLU_036343_0_0_5"/>
<sequence length="311" mass="36188">MQQSLKRDAHPTTSTTATQLKDIKKTLPLRVLSEADWQHWITKGYVIVRQAVPAANVERLVEVLWRFDEKDPNDASTWYAPQRREHKMKELNNTGMLEIYNHQALWDNRMEPRVYGAFVDIWDREDLWVTIDRANLNPPRKVKGNPNGFIHWDVDTSIRPLPIGVQGVLSLKKQDGDVGGFQCVPELFQHFEEWEKTQPADRDPMHPDMTGLAIVNIDMEPGDLMIFNSLLAHGVRPNHSTDRARMAQYISMHPAEYDDVGEREERIRLWRERDHPKRDAFPGDPREWERYNTATAELSPLGGKLLGLERW</sequence>
<dbReference type="eggNOG" id="COG5285">
    <property type="taxonomic scope" value="Bacteria"/>
</dbReference>
<name>S3HG14_9HYPH</name>
<protein>
    <recommendedName>
        <fullName evidence="3">Phytanoyl-CoA dioxygenase</fullName>
    </recommendedName>
</protein>
<comment type="caution">
    <text evidence="1">The sequence shown here is derived from an EMBL/GenBank/DDBJ whole genome shotgun (WGS) entry which is preliminary data.</text>
</comment>
<dbReference type="InterPro" id="IPR008775">
    <property type="entry name" value="Phytyl_CoA_dOase-like"/>
</dbReference>
<dbReference type="EMBL" id="AEYE02000014">
    <property type="protein sequence ID" value="EPE97802.1"/>
    <property type="molecule type" value="Genomic_DNA"/>
</dbReference>
<dbReference type="GO" id="GO:0016706">
    <property type="term" value="F:2-oxoglutarate-dependent dioxygenase activity"/>
    <property type="evidence" value="ECO:0007669"/>
    <property type="project" value="UniProtKB-ARBA"/>
</dbReference>
<dbReference type="Gene3D" id="2.60.120.620">
    <property type="entry name" value="q2cbj1_9rhob like domain"/>
    <property type="match status" value="1"/>
</dbReference>
<dbReference type="PANTHER" id="PTHR31630:SF6">
    <property type="entry name" value="PHYTANOYL-COA DIOXYGENASE-RELATED"/>
    <property type="match status" value="1"/>
</dbReference>
<evidence type="ECO:0008006" key="3">
    <source>
        <dbReference type="Google" id="ProtNLM"/>
    </source>
</evidence>
<reference evidence="1 2" key="1">
    <citation type="journal article" date="2012" name="J. Bacteriol.">
        <title>Genome sequence of Rhizobium grahamii CCGE502, a broad-host-range symbiont with low nodulation competitiveness in Phaseolus vulgaris.</title>
        <authorList>
            <person name="Althabegoiti M.J."/>
            <person name="Lozano L."/>
            <person name="Torres-Tejerizo G."/>
            <person name="Ormeno-Orrillo E."/>
            <person name="Rogel M.A."/>
            <person name="Gonzalez V."/>
            <person name="Martinez-Romero E."/>
        </authorList>
    </citation>
    <scope>NUCLEOTIDE SEQUENCE [LARGE SCALE GENOMIC DNA]</scope>
    <source>
        <strain evidence="1 2">CCGE 502</strain>
    </source>
</reference>
<dbReference type="PANTHER" id="PTHR31630">
    <property type="entry name" value="PHYTANOYL-COA DIOXYGENASE-RELATED-RELATED"/>
    <property type="match status" value="1"/>
</dbReference>
<organism evidence="1 2">
    <name type="scientific">Rhizobium grahamii CCGE 502</name>
    <dbReference type="NCBI Taxonomy" id="990285"/>
    <lineage>
        <taxon>Bacteria</taxon>
        <taxon>Pseudomonadati</taxon>
        <taxon>Pseudomonadota</taxon>
        <taxon>Alphaproteobacteria</taxon>
        <taxon>Hyphomicrobiales</taxon>
        <taxon>Rhizobiaceae</taxon>
        <taxon>Rhizobium/Agrobacterium group</taxon>
        <taxon>Rhizobium</taxon>
    </lineage>
</organism>
<evidence type="ECO:0000313" key="2">
    <source>
        <dbReference type="Proteomes" id="UP000014411"/>
    </source>
</evidence>
<gene>
    <name evidence="1" type="ORF">RGCCGE502_13029</name>
</gene>
<dbReference type="STRING" id="990285.RGCCGE502_13029"/>
<keyword evidence="2" id="KW-1185">Reference proteome</keyword>
<accession>S3HG14</accession>
<dbReference type="Pfam" id="PF05721">
    <property type="entry name" value="PhyH"/>
    <property type="match status" value="1"/>
</dbReference>
<dbReference type="Proteomes" id="UP000014411">
    <property type="component" value="Unassembled WGS sequence"/>
</dbReference>
<dbReference type="AlphaFoldDB" id="S3HG14"/>
<proteinExistence type="predicted"/>
<evidence type="ECO:0000313" key="1">
    <source>
        <dbReference type="EMBL" id="EPE97802.1"/>
    </source>
</evidence>
<dbReference type="SUPFAM" id="SSF51197">
    <property type="entry name" value="Clavaminate synthase-like"/>
    <property type="match status" value="1"/>
</dbReference>
<dbReference type="RefSeq" id="WP_016554622.1">
    <property type="nucleotide sequence ID" value="NZ_AEYE02000014.1"/>
</dbReference>